<proteinExistence type="predicted"/>
<gene>
    <name evidence="2" type="ORF">BU26DRAFT_584494</name>
</gene>
<dbReference type="InterPro" id="IPR056002">
    <property type="entry name" value="DUF7580"/>
</dbReference>
<feature type="domain" description="DUF7580" evidence="1">
    <location>
        <begin position="369"/>
        <end position="511"/>
    </location>
</feature>
<dbReference type="GeneID" id="54587929"/>
<dbReference type="RefSeq" id="XP_033677301.1">
    <property type="nucleotide sequence ID" value="XM_033834599.1"/>
</dbReference>
<dbReference type="Proteomes" id="UP000800094">
    <property type="component" value="Unassembled WGS sequence"/>
</dbReference>
<dbReference type="AlphaFoldDB" id="A0A6A6HW87"/>
<dbReference type="PANTHER" id="PTHR35186">
    <property type="entry name" value="ANK_REP_REGION DOMAIN-CONTAINING PROTEIN"/>
    <property type="match status" value="1"/>
</dbReference>
<keyword evidence="3" id="KW-1185">Reference proteome</keyword>
<dbReference type="PANTHER" id="PTHR35186:SF4">
    <property type="entry name" value="PRION-INHIBITION AND PROPAGATION HELO DOMAIN-CONTAINING PROTEIN"/>
    <property type="match status" value="1"/>
</dbReference>
<organism evidence="2 3">
    <name type="scientific">Trematosphaeria pertusa</name>
    <dbReference type="NCBI Taxonomy" id="390896"/>
    <lineage>
        <taxon>Eukaryota</taxon>
        <taxon>Fungi</taxon>
        <taxon>Dikarya</taxon>
        <taxon>Ascomycota</taxon>
        <taxon>Pezizomycotina</taxon>
        <taxon>Dothideomycetes</taxon>
        <taxon>Pleosporomycetidae</taxon>
        <taxon>Pleosporales</taxon>
        <taxon>Massarineae</taxon>
        <taxon>Trematosphaeriaceae</taxon>
        <taxon>Trematosphaeria</taxon>
    </lineage>
</organism>
<evidence type="ECO:0000313" key="2">
    <source>
        <dbReference type="EMBL" id="KAF2242297.1"/>
    </source>
</evidence>
<evidence type="ECO:0000313" key="3">
    <source>
        <dbReference type="Proteomes" id="UP000800094"/>
    </source>
</evidence>
<accession>A0A6A6HW87</accession>
<dbReference type="EMBL" id="ML987208">
    <property type="protein sequence ID" value="KAF2242297.1"/>
    <property type="molecule type" value="Genomic_DNA"/>
</dbReference>
<name>A0A6A6HW87_9PLEO</name>
<dbReference type="Pfam" id="PF24476">
    <property type="entry name" value="DUF7580"/>
    <property type="match status" value="1"/>
</dbReference>
<reference evidence="2" key="1">
    <citation type="journal article" date="2020" name="Stud. Mycol.">
        <title>101 Dothideomycetes genomes: a test case for predicting lifestyles and emergence of pathogens.</title>
        <authorList>
            <person name="Haridas S."/>
            <person name="Albert R."/>
            <person name="Binder M."/>
            <person name="Bloem J."/>
            <person name="Labutti K."/>
            <person name="Salamov A."/>
            <person name="Andreopoulos B."/>
            <person name="Baker S."/>
            <person name="Barry K."/>
            <person name="Bills G."/>
            <person name="Bluhm B."/>
            <person name="Cannon C."/>
            <person name="Castanera R."/>
            <person name="Culley D."/>
            <person name="Daum C."/>
            <person name="Ezra D."/>
            <person name="Gonzalez J."/>
            <person name="Henrissat B."/>
            <person name="Kuo A."/>
            <person name="Liang C."/>
            <person name="Lipzen A."/>
            <person name="Lutzoni F."/>
            <person name="Magnuson J."/>
            <person name="Mondo S."/>
            <person name="Nolan M."/>
            <person name="Ohm R."/>
            <person name="Pangilinan J."/>
            <person name="Park H.-J."/>
            <person name="Ramirez L."/>
            <person name="Alfaro M."/>
            <person name="Sun H."/>
            <person name="Tritt A."/>
            <person name="Yoshinaga Y."/>
            <person name="Zwiers L.-H."/>
            <person name="Turgeon B."/>
            <person name="Goodwin S."/>
            <person name="Spatafora J."/>
            <person name="Crous P."/>
            <person name="Grigoriev I."/>
        </authorList>
    </citation>
    <scope>NUCLEOTIDE SEQUENCE</scope>
    <source>
        <strain evidence="2">CBS 122368</strain>
    </source>
</reference>
<sequence>MPQPGCELAGVILGSVPLVISALEHYREGLAVMKNMRDYEDVFNDIQSQFGASVSIYMNSCYQLLGPLNLPDQQVIQLLEQRRKAAWSDAQLRRAIESRLGPNYKAYVSLMEKLNKRIELLCKKLKLNDDLKPPWVGTDDSIDEMARKKFFKSIWTKIRGGFGSAKYSMLLQDIDRDIDKISKLTSGAIQLEPLRTEKKKPLRFYSCTCNHPHQANLRLDLRNGNDIEGGVTRFAFLLTFKMPECVPKVLPWTWRDIEIESLQFLPPHAYATSSRHAQEYYAHRPIRDHFAIINIYDTFSDTSTRDQNRKPLQNPCRWLQARMLSWYTCRPSLVPSCVSGDWTWQQQPNLGISITERNNLQRQEDCNKAESWGTKDIFILQGHSGDLLPSAYVSLTFSPSAIQTAAKRRRCVKNEQVFALGVALLELAHGSPLLSHITPDDLNDEGQQDSMTEVSIATRLADHINKFESENYARAVLRCIRFNFDSFSFDFKDKEFREKFFEGVVVPLQENWEFVTGGKL</sequence>
<dbReference type="OrthoDB" id="3565018at2759"/>
<evidence type="ECO:0000259" key="1">
    <source>
        <dbReference type="Pfam" id="PF24476"/>
    </source>
</evidence>
<protein>
    <recommendedName>
        <fullName evidence="1">DUF7580 domain-containing protein</fullName>
    </recommendedName>
</protein>